<keyword evidence="1" id="KW-0472">Membrane</keyword>
<dbReference type="KEGG" id="eat:EAT1b_0539"/>
<evidence type="ECO:0000313" key="3">
    <source>
        <dbReference type="Proteomes" id="UP000000716"/>
    </source>
</evidence>
<dbReference type="STRING" id="360911.EAT1b_0539"/>
<name>C4L3H3_EXISA</name>
<gene>
    <name evidence="2" type="ordered locus">EAT1b_0539</name>
</gene>
<dbReference type="EMBL" id="CP001615">
    <property type="protein sequence ID" value="ACQ69471.1"/>
    <property type="molecule type" value="Genomic_DNA"/>
</dbReference>
<organism evidence="2 3">
    <name type="scientific">Exiguobacterium sp. (strain ATCC BAA-1283 / AT1b)</name>
    <dbReference type="NCBI Taxonomy" id="360911"/>
    <lineage>
        <taxon>Bacteria</taxon>
        <taxon>Bacillati</taxon>
        <taxon>Bacillota</taxon>
        <taxon>Bacilli</taxon>
        <taxon>Bacillales</taxon>
        <taxon>Bacillales Family XII. Incertae Sedis</taxon>
        <taxon>Exiguobacterium</taxon>
    </lineage>
</organism>
<protein>
    <submittedName>
        <fullName evidence="2">Uncharacterized protein</fullName>
    </submittedName>
</protein>
<sequence>MDNQTSKWQFGHGRRWRRKLTLFKRNRAVSCRNGRKGFSNRMDRFIVQKRAARHVHETGFFLVITLTIVVWLLGAALFWYTDVERTTRRLSEEILAIRFESHLLLAKERCGDRPLTLHKPTGTLTCRPIAPNRTEVNIVLTSGERHKEVIVYE</sequence>
<keyword evidence="3" id="KW-1185">Reference proteome</keyword>
<dbReference type="Proteomes" id="UP000000716">
    <property type="component" value="Chromosome"/>
</dbReference>
<accession>C4L3H3</accession>
<keyword evidence="1" id="KW-1133">Transmembrane helix</keyword>
<evidence type="ECO:0000313" key="2">
    <source>
        <dbReference type="EMBL" id="ACQ69471.1"/>
    </source>
</evidence>
<evidence type="ECO:0000256" key="1">
    <source>
        <dbReference type="SAM" id="Phobius"/>
    </source>
</evidence>
<proteinExistence type="predicted"/>
<dbReference type="HOGENOM" id="CLU_1710537_0_0_9"/>
<keyword evidence="1" id="KW-0812">Transmembrane</keyword>
<reference evidence="2 3" key="1">
    <citation type="journal article" date="2011" name="J. Bacteriol.">
        <title>Complete genome sequence of the Thermophilic Bacterium Exiguobacterium sp. AT1b.</title>
        <authorList>
            <person name="Vishnivetskaya T.A."/>
            <person name="Lucas S."/>
            <person name="Copeland A."/>
            <person name="Lapidus A."/>
            <person name="Glavina Del Rio T."/>
            <person name="Dalin E."/>
            <person name="Tice H."/>
            <person name="Bruce D.C."/>
            <person name="Goodwin L.A."/>
            <person name="Pitluck S."/>
            <person name="Saunders E."/>
            <person name="Brettin T."/>
            <person name="Detter C."/>
            <person name="Han C."/>
            <person name="Larimer F."/>
            <person name="Land M.L."/>
            <person name="Hauser L.J."/>
            <person name="Kyrpides N.C."/>
            <person name="Ovchinnikova G."/>
            <person name="Kathariou S."/>
            <person name="Ramaley R.F."/>
            <person name="Rodrigues D.F."/>
            <person name="Hendrix C."/>
            <person name="Richardson P."/>
            <person name="Tiedje J.M."/>
        </authorList>
    </citation>
    <scope>NUCLEOTIDE SEQUENCE [LARGE SCALE GENOMIC DNA]</scope>
    <source>
        <strain evidence="3">ATCC BAA-1283 / AT1b</strain>
    </source>
</reference>
<dbReference type="AlphaFoldDB" id="C4L3H3"/>
<feature type="transmembrane region" description="Helical" evidence="1">
    <location>
        <begin position="59"/>
        <end position="80"/>
    </location>
</feature>